<gene>
    <name evidence="8" type="primary">hemG</name>
    <name evidence="8" type="ORF">DCC81_09335</name>
</gene>
<comment type="caution">
    <text evidence="8">The sequence shown here is derived from an EMBL/GenBank/DDBJ whole genome shotgun (WGS) entry which is preliminary data.</text>
</comment>
<dbReference type="OrthoDB" id="9805195at2"/>
<dbReference type="PANTHER" id="PTHR42923:SF3">
    <property type="entry name" value="PROTOPORPHYRINOGEN OXIDASE"/>
    <property type="match status" value="1"/>
</dbReference>
<organism evidence="8 9">
    <name type="scientific">Chitinophaga parva</name>
    <dbReference type="NCBI Taxonomy" id="2169414"/>
    <lineage>
        <taxon>Bacteria</taxon>
        <taxon>Pseudomonadati</taxon>
        <taxon>Bacteroidota</taxon>
        <taxon>Chitinophagia</taxon>
        <taxon>Chitinophagales</taxon>
        <taxon>Chitinophagaceae</taxon>
        <taxon>Chitinophaga</taxon>
    </lineage>
</organism>
<evidence type="ECO:0000256" key="4">
    <source>
        <dbReference type="ARBA" id="ARBA00023002"/>
    </source>
</evidence>
<evidence type="ECO:0000313" key="9">
    <source>
        <dbReference type="Proteomes" id="UP000244450"/>
    </source>
</evidence>
<dbReference type="NCBIfam" id="TIGR00562">
    <property type="entry name" value="proto_IX_ox"/>
    <property type="match status" value="1"/>
</dbReference>
<dbReference type="EMBL" id="QCYK01000001">
    <property type="protein sequence ID" value="PUZ29625.1"/>
    <property type="molecule type" value="Genomic_DNA"/>
</dbReference>
<dbReference type="EC" id="1.3.3.15" evidence="6"/>
<dbReference type="SUPFAM" id="SSF54373">
    <property type="entry name" value="FAD-linked reductases, C-terminal domain"/>
    <property type="match status" value="1"/>
</dbReference>
<evidence type="ECO:0000313" key="8">
    <source>
        <dbReference type="EMBL" id="PUZ29625.1"/>
    </source>
</evidence>
<reference evidence="8 9" key="1">
    <citation type="submission" date="2018-04" db="EMBL/GenBank/DDBJ databases">
        <title>Chitinophaga fuyangensis sp. nov., isolated from soil in a chemical factory.</title>
        <authorList>
            <person name="Chen K."/>
        </authorList>
    </citation>
    <scope>NUCLEOTIDE SEQUENCE [LARGE SCALE GENOMIC DNA]</scope>
    <source>
        <strain evidence="8 9">LY-1</strain>
    </source>
</reference>
<dbReference type="GO" id="GO:0004729">
    <property type="term" value="F:oxygen-dependent protoporphyrinogen oxidase activity"/>
    <property type="evidence" value="ECO:0007669"/>
    <property type="project" value="UniProtKB-UniRule"/>
</dbReference>
<evidence type="ECO:0000256" key="2">
    <source>
        <dbReference type="ARBA" id="ARBA00022630"/>
    </source>
</evidence>
<sequence>MNKQHPVLVVGGGLSGLSLGYALRQQGVPYRVLEASGRAGGVVESLHRNGFELDAGPNSIAMAPELRTYFEQLGLQDQIVEAAAASKDRYIVRNNQLHAISPHPFKIMGSKFLSGGAKWKLFTEAFRKSKPASADESVADFVARRFGREIATYVFEPVLSGVYAGNINKLSIKEVMPMLVSWENQYGSVVKGLMKNKGAMGGRKIVTLRGGNASLTNKLAAVLGSDLQLNTKVTGVWQNAADESYELSVSVNGLVSVIKASQVVFTTPAYAAANALESMDHPLAAALRNIEYPAMGVLHLGYDRAALGKVPDGFGFLVPAAEQKHFLGMIYNSAIFPFKAPEGKALFTVFIGGANQQSVLQQPPENLQRQVITEVNELLGISAQPVMQQFQVWPHAIPQLNTGFDAVRQLTARFEAAHPGLYIAGNYSTGVAVPTIIRKADDLALRIKEKQ</sequence>
<keyword evidence="2 6" id="KW-0285">Flavoprotein</keyword>
<dbReference type="InterPro" id="IPR004572">
    <property type="entry name" value="Protoporphyrinogen_oxidase"/>
</dbReference>
<evidence type="ECO:0000259" key="7">
    <source>
        <dbReference type="Pfam" id="PF01593"/>
    </source>
</evidence>
<dbReference type="Proteomes" id="UP000244450">
    <property type="component" value="Unassembled WGS sequence"/>
</dbReference>
<dbReference type="Pfam" id="PF01593">
    <property type="entry name" value="Amino_oxidase"/>
    <property type="match status" value="1"/>
</dbReference>
<comment type="similarity">
    <text evidence="6">Belongs to the protoporphyrinogen/coproporphyrinogen oxidase family. Coproporphyrinogen III oxidase subfamily.</text>
</comment>
<feature type="domain" description="Amine oxidase" evidence="7">
    <location>
        <begin position="14"/>
        <end position="433"/>
    </location>
</feature>
<keyword evidence="4 6" id="KW-0560">Oxidoreductase</keyword>
<dbReference type="InterPro" id="IPR002937">
    <property type="entry name" value="Amino_oxidase"/>
</dbReference>
<dbReference type="Gene3D" id="3.50.50.60">
    <property type="entry name" value="FAD/NAD(P)-binding domain"/>
    <property type="match status" value="1"/>
</dbReference>
<comment type="cofactor">
    <cofactor evidence="1 6">
        <name>FAD</name>
        <dbReference type="ChEBI" id="CHEBI:57692"/>
    </cofactor>
</comment>
<evidence type="ECO:0000256" key="3">
    <source>
        <dbReference type="ARBA" id="ARBA00022827"/>
    </source>
</evidence>
<dbReference type="UniPathway" id="UPA00252"/>
<comment type="catalytic activity">
    <reaction evidence="6">
        <text>coproporphyrinogen III + 3 O2 = coproporphyrin III + 3 H2O2</text>
        <dbReference type="Rhea" id="RHEA:43436"/>
        <dbReference type="ChEBI" id="CHEBI:15379"/>
        <dbReference type="ChEBI" id="CHEBI:16240"/>
        <dbReference type="ChEBI" id="CHEBI:57309"/>
        <dbReference type="ChEBI" id="CHEBI:131725"/>
        <dbReference type="EC" id="1.3.3.15"/>
    </reaction>
</comment>
<keyword evidence="3 6" id="KW-0274">FAD</keyword>
<keyword evidence="9" id="KW-1185">Reference proteome</keyword>
<evidence type="ECO:0000256" key="6">
    <source>
        <dbReference type="RuleBase" id="RU364052"/>
    </source>
</evidence>
<dbReference type="InterPro" id="IPR036188">
    <property type="entry name" value="FAD/NAD-bd_sf"/>
</dbReference>
<dbReference type="GO" id="GO:0006783">
    <property type="term" value="P:heme biosynthetic process"/>
    <property type="evidence" value="ECO:0007669"/>
    <property type="project" value="UniProtKB-UniRule"/>
</dbReference>
<protein>
    <recommendedName>
        <fullName evidence="6">Coproporphyrinogen III oxidase</fullName>
        <ecNumber evidence="6">1.3.3.15</ecNumber>
    </recommendedName>
</protein>
<evidence type="ECO:0000256" key="1">
    <source>
        <dbReference type="ARBA" id="ARBA00001974"/>
    </source>
</evidence>
<comment type="subcellular location">
    <subcellularLocation>
        <location evidence="6">Cytoplasm</location>
    </subcellularLocation>
</comment>
<dbReference type="Gene3D" id="3.90.660.20">
    <property type="entry name" value="Protoporphyrinogen oxidase, mitochondrial, domain 2"/>
    <property type="match status" value="1"/>
</dbReference>
<keyword evidence="5 6" id="KW-0350">Heme biosynthesis</keyword>
<keyword evidence="6" id="KW-0963">Cytoplasm</keyword>
<dbReference type="PANTHER" id="PTHR42923">
    <property type="entry name" value="PROTOPORPHYRINOGEN OXIDASE"/>
    <property type="match status" value="1"/>
</dbReference>
<comment type="function">
    <text evidence="6">Involved in coproporphyrin-dependent heme b biosynthesis. Catalyzes the oxidation of coproporphyrinogen III to coproporphyrin III.</text>
</comment>
<dbReference type="InterPro" id="IPR050464">
    <property type="entry name" value="Zeta_carotene_desat/Oxidored"/>
</dbReference>
<evidence type="ECO:0000256" key="5">
    <source>
        <dbReference type="ARBA" id="ARBA00023133"/>
    </source>
</evidence>
<proteinExistence type="inferred from homology"/>
<dbReference type="SUPFAM" id="SSF51905">
    <property type="entry name" value="FAD/NAD(P)-binding domain"/>
    <property type="match status" value="1"/>
</dbReference>
<accession>A0A2T7BPM2</accession>
<dbReference type="GO" id="GO:0005737">
    <property type="term" value="C:cytoplasm"/>
    <property type="evidence" value="ECO:0007669"/>
    <property type="project" value="UniProtKB-SubCell"/>
</dbReference>
<dbReference type="Gene3D" id="1.10.3110.10">
    <property type="entry name" value="protoporphyrinogen ix oxidase, domain 3"/>
    <property type="match status" value="1"/>
</dbReference>
<name>A0A2T7BPM2_9BACT</name>
<dbReference type="RefSeq" id="WP_108686262.1">
    <property type="nucleotide sequence ID" value="NZ_QCYK01000001.1"/>
</dbReference>
<comment type="pathway">
    <text evidence="6">Porphyrin-containing compound metabolism; protoheme biosynthesis.</text>
</comment>
<dbReference type="AlphaFoldDB" id="A0A2T7BPM2"/>